<dbReference type="InterPro" id="IPR006139">
    <property type="entry name" value="D-isomer_2_OHA_DH_cat_dom"/>
</dbReference>
<evidence type="ECO:0000256" key="1">
    <source>
        <dbReference type="ARBA" id="ARBA00005854"/>
    </source>
</evidence>
<keyword evidence="4" id="KW-0520">NAD</keyword>
<evidence type="ECO:0000256" key="3">
    <source>
        <dbReference type="ARBA" id="ARBA00023002"/>
    </source>
</evidence>
<dbReference type="OrthoDB" id="9805416at2"/>
<dbReference type="InterPro" id="IPR050857">
    <property type="entry name" value="D-2-hydroxyacid_DH"/>
</dbReference>
<dbReference type="Gene3D" id="3.40.50.720">
    <property type="entry name" value="NAD(P)-binding Rossmann-like Domain"/>
    <property type="match status" value="2"/>
</dbReference>
<evidence type="ECO:0000313" key="8">
    <source>
        <dbReference type="Proteomes" id="UP000216020"/>
    </source>
</evidence>
<dbReference type="Pfam" id="PF02826">
    <property type="entry name" value="2-Hacid_dh_C"/>
    <property type="match status" value="1"/>
</dbReference>
<gene>
    <name evidence="7" type="ORF">CAL29_07670</name>
</gene>
<keyword evidence="8" id="KW-1185">Reference proteome</keyword>
<dbReference type="InterPro" id="IPR036291">
    <property type="entry name" value="NAD(P)-bd_dom_sf"/>
</dbReference>
<dbReference type="Pfam" id="PF00389">
    <property type="entry name" value="2-Hacid_dh"/>
    <property type="match status" value="1"/>
</dbReference>
<accession>A0A261SN42</accession>
<dbReference type="GO" id="GO:0051287">
    <property type="term" value="F:NAD binding"/>
    <property type="evidence" value="ECO:0007669"/>
    <property type="project" value="InterPro"/>
</dbReference>
<comment type="similarity">
    <text evidence="1 5">Belongs to the D-isomer specific 2-hydroxyacid dehydrogenase family.</text>
</comment>
<evidence type="ECO:0000259" key="6">
    <source>
        <dbReference type="SMART" id="SM00997"/>
    </source>
</evidence>
<protein>
    <submittedName>
        <fullName evidence="7">Dehydrogenase</fullName>
    </submittedName>
</protein>
<dbReference type="PANTHER" id="PTHR42789:SF1">
    <property type="entry name" value="D-ISOMER SPECIFIC 2-HYDROXYACID DEHYDROGENASE FAMILY PROTEIN (AFU_ORTHOLOGUE AFUA_6G10090)"/>
    <property type="match status" value="1"/>
</dbReference>
<evidence type="ECO:0000256" key="2">
    <source>
        <dbReference type="ARBA" id="ARBA00022605"/>
    </source>
</evidence>
<feature type="domain" description="S-adenosyl-L-homocysteine hydrolase NAD binding" evidence="6">
    <location>
        <begin position="128"/>
        <end position="317"/>
    </location>
</feature>
<dbReference type="SUPFAM" id="SSF52283">
    <property type="entry name" value="Formate/glycerate dehydrogenase catalytic domain-like"/>
    <property type="match status" value="1"/>
</dbReference>
<name>A0A261SN42_9BORD</name>
<proteinExistence type="inferred from homology"/>
<dbReference type="Proteomes" id="UP000216020">
    <property type="component" value="Unassembled WGS sequence"/>
</dbReference>
<sequence>MKCLVVQPIHKDGVDLLREAGIEAVMPASAAMDDVGRAIADCDAAITRNAGLSGDAIKLGGRLRVIGSHGAGTNMIAIPVATAAGIAVVNTPGANARSVAELVISMALALVKRTAYLDAAVRGGNWDARYGAGLRELSGMTLGIVGLGQIGRAVARIAQAGFGMKVYVHSPSVPAADILSAGCEPVDGLAALARRVDILTLHRPANTGATPLVDGAMLASMKQGAILINTARADLVDERALAEHLRSGHLGGAGVDVFSKEPPPADHPLLGLPQVVLAPHAGGSTEEALQRTAVAVADQVIKVLRGTRPEHLVNADVWERRRAAP</sequence>
<comment type="caution">
    <text evidence="7">The sequence shown here is derived from an EMBL/GenBank/DDBJ whole genome shotgun (WGS) entry which is preliminary data.</text>
</comment>
<dbReference type="CDD" id="cd12173">
    <property type="entry name" value="PGDH_4"/>
    <property type="match status" value="1"/>
</dbReference>
<evidence type="ECO:0000256" key="5">
    <source>
        <dbReference type="RuleBase" id="RU003719"/>
    </source>
</evidence>
<dbReference type="EMBL" id="NEVM01000001">
    <property type="protein sequence ID" value="OZI38200.1"/>
    <property type="molecule type" value="Genomic_DNA"/>
</dbReference>
<evidence type="ECO:0000313" key="7">
    <source>
        <dbReference type="EMBL" id="OZI38200.1"/>
    </source>
</evidence>
<keyword evidence="3 5" id="KW-0560">Oxidoreductase</keyword>
<dbReference type="SUPFAM" id="SSF51735">
    <property type="entry name" value="NAD(P)-binding Rossmann-fold domains"/>
    <property type="match status" value="1"/>
</dbReference>
<dbReference type="PANTHER" id="PTHR42789">
    <property type="entry name" value="D-ISOMER SPECIFIC 2-HYDROXYACID DEHYDROGENASE FAMILY PROTEIN (AFU_ORTHOLOGUE AFUA_6G10090)"/>
    <property type="match status" value="1"/>
</dbReference>
<dbReference type="InterPro" id="IPR015878">
    <property type="entry name" value="Ado_hCys_hydrolase_NAD-bd"/>
</dbReference>
<dbReference type="GO" id="GO:0016616">
    <property type="term" value="F:oxidoreductase activity, acting on the CH-OH group of donors, NAD or NADP as acceptor"/>
    <property type="evidence" value="ECO:0007669"/>
    <property type="project" value="InterPro"/>
</dbReference>
<dbReference type="RefSeq" id="WP_094852301.1">
    <property type="nucleotide sequence ID" value="NZ_NEVM01000001.1"/>
</dbReference>
<keyword evidence="2" id="KW-0028">Amino-acid biosynthesis</keyword>
<dbReference type="InterPro" id="IPR029752">
    <property type="entry name" value="D-isomer_DH_CS1"/>
</dbReference>
<dbReference type="InterPro" id="IPR006140">
    <property type="entry name" value="D-isomer_DH_NAD-bd"/>
</dbReference>
<dbReference type="AlphaFoldDB" id="A0A261SN42"/>
<dbReference type="GO" id="GO:0008652">
    <property type="term" value="P:amino acid biosynthetic process"/>
    <property type="evidence" value="ECO:0007669"/>
    <property type="project" value="UniProtKB-KW"/>
</dbReference>
<evidence type="ECO:0000256" key="4">
    <source>
        <dbReference type="ARBA" id="ARBA00023027"/>
    </source>
</evidence>
<dbReference type="SMART" id="SM00997">
    <property type="entry name" value="AdoHcyase_NAD"/>
    <property type="match status" value="1"/>
</dbReference>
<organism evidence="7 8">
    <name type="scientific">Bordetella genomosp. 10</name>
    <dbReference type="NCBI Taxonomy" id="1416804"/>
    <lineage>
        <taxon>Bacteria</taxon>
        <taxon>Pseudomonadati</taxon>
        <taxon>Pseudomonadota</taxon>
        <taxon>Betaproteobacteria</taxon>
        <taxon>Burkholderiales</taxon>
        <taxon>Alcaligenaceae</taxon>
        <taxon>Bordetella</taxon>
    </lineage>
</organism>
<reference evidence="8" key="1">
    <citation type="submission" date="2017-05" db="EMBL/GenBank/DDBJ databases">
        <title>Complete and WGS of Bordetella genogroups.</title>
        <authorList>
            <person name="Spilker T."/>
            <person name="Lipuma J."/>
        </authorList>
    </citation>
    <scope>NUCLEOTIDE SEQUENCE [LARGE SCALE GENOMIC DNA]</scope>
    <source>
        <strain evidence="8">AU16122</strain>
    </source>
</reference>
<dbReference type="PROSITE" id="PS00065">
    <property type="entry name" value="D_2_HYDROXYACID_DH_1"/>
    <property type="match status" value="1"/>
</dbReference>